<dbReference type="InterPro" id="IPR002223">
    <property type="entry name" value="Kunitz_BPTI"/>
</dbReference>
<evidence type="ECO:0000313" key="12">
    <source>
        <dbReference type="Proteomes" id="UP001107558"/>
    </source>
</evidence>
<feature type="signal peptide" evidence="7">
    <location>
        <begin position="1"/>
        <end position="18"/>
    </location>
</feature>
<dbReference type="InterPro" id="IPR001314">
    <property type="entry name" value="Peptidase_S1A"/>
</dbReference>
<evidence type="ECO:0000256" key="1">
    <source>
        <dbReference type="ARBA" id="ARBA00004613"/>
    </source>
</evidence>
<dbReference type="Pfam" id="PF00014">
    <property type="entry name" value="Kunitz_BPTI"/>
    <property type="match status" value="2"/>
</dbReference>
<feature type="domain" description="BPTI/Kunitz inhibitor" evidence="10">
    <location>
        <begin position="531"/>
        <end position="581"/>
    </location>
</feature>
<dbReference type="AlphaFoldDB" id="A0A9J6BJJ3"/>
<keyword evidence="12" id="KW-1185">Reference proteome</keyword>
<dbReference type="PROSITE" id="PS00134">
    <property type="entry name" value="TRYPSIN_HIS"/>
    <property type="match status" value="1"/>
</dbReference>
<name>A0A9J6BJJ3_POLVA</name>
<dbReference type="Gene3D" id="4.10.410.10">
    <property type="entry name" value="Pancreatic trypsin inhibitor Kunitz domain"/>
    <property type="match status" value="2"/>
</dbReference>
<dbReference type="PRINTS" id="PR00759">
    <property type="entry name" value="BASICPTASE"/>
</dbReference>
<evidence type="ECO:0000313" key="11">
    <source>
        <dbReference type="EMBL" id="KAG5669566.1"/>
    </source>
</evidence>
<dbReference type="GO" id="GO:0004252">
    <property type="term" value="F:serine-type endopeptidase activity"/>
    <property type="evidence" value="ECO:0007669"/>
    <property type="project" value="InterPro"/>
</dbReference>
<comment type="caution">
    <text evidence="5">Lacks conserved residue(s) required for the propagation of feature annotation.</text>
</comment>
<dbReference type="SMART" id="SM00131">
    <property type="entry name" value="KU"/>
    <property type="match status" value="2"/>
</dbReference>
<dbReference type="PROSITE" id="PS50026">
    <property type="entry name" value="EGF_3"/>
    <property type="match status" value="1"/>
</dbReference>
<feature type="chain" id="PRO_5039932638" evidence="7">
    <location>
        <begin position="19"/>
        <end position="591"/>
    </location>
</feature>
<dbReference type="Proteomes" id="UP001107558">
    <property type="component" value="Chromosome 4"/>
</dbReference>
<proteinExistence type="inferred from homology"/>
<feature type="domain" description="BPTI/Kunitz inhibitor" evidence="10">
    <location>
        <begin position="476"/>
        <end position="524"/>
    </location>
</feature>
<dbReference type="InterPro" id="IPR000742">
    <property type="entry name" value="EGF"/>
</dbReference>
<dbReference type="GO" id="GO:0006508">
    <property type="term" value="P:proteolysis"/>
    <property type="evidence" value="ECO:0007669"/>
    <property type="project" value="InterPro"/>
</dbReference>
<dbReference type="OrthoDB" id="4405280at2759"/>
<keyword evidence="5" id="KW-0245">EGF-like domain</keyword>
<dbReference type="SMART" id="SM00020">
    <property type="entry name" value="Tryp_SPc"/>
    <property type="match status" value="1"/>
</dbReference>
<comment type="similarity">
    <text evidence="4">Belongs to the peptidase S1 family. CLIP subfamily.</text>
</comment>
<keyword evidence="6" id="KW-0175">Coiled coil</keyword>
<dbReference type="GO" id="GO:0004867">
    <property type="term" value="F:serine-type endopeptidase inhibitor activity"/>
    <property type="evidence" value="ECO:0007669"/>
    <property type="project" value="InterPro"/>
</dbReference>
<keyword evidence="7" id="KW-0732">Signal</keyword>
<dbReference type="InterPro" id="IPR043504">
    <property type="entry name" value="Peptidase_S1_PA_chymotrypsin"/>
</dbReference>
<comment type="subcellular location">
    <subcellularLocation>
        <location evidence="1">Secreted</location>
    </subcellularLocation>
</comment>
<evidence type="ECO:0000259" key="10">
    <source>
        <dbReference type="PROSITE" id="PS50279"/>
    </source>
</evidence>
<keyword evidence="2" id="KW-0964">Secreted</keyword>
<dbReference type="CDD" id="cd00190">
    <property type="entry name" value="Tryp_SPc"/>
    <property type="match status" value="1"/>
</dbReference>
<dbReference type="PROSITE" id="PS50240">
    <property type="entry name" value="TRYPSIN_DOM"/>
    <property type="match status" value="1"/>
</dbReference>
<dbReference type="PANTHER" id="PTHR24260:SF136">
    <property type="entry name" value="GH08193P-RELATED"/>
    <property type="match status" value="1"/>
</dbReference>
<evidence type="ECO:0000256" key="7">
    <source>
        <dbReference type="SAM" id="SignalP"/>
    </source>
</evidence>
<dbReference type="EMBL" id="JADBJN010000004">
    <property type="protein sequence ID" value="KAG5669566.1"/>
    <property type="molecule type" value="Genomic_DNA"/>
</dbReference>
<dbReference type="GO" id="GO:0005576">
    <property type="term" value="C:extracellular region"/>
    <property type="evidence" value="ECO:0007669"/>
    <property type="project" value="UniProtKB-SubCell"/>
</dbReference>
<feature type="domain" description="Peptidase S1" evidence="9">
    <location>
        <begin position="33"/>
        <end position="275"/>
    </location>
</feature>
<dbReference type="InterPro" id="IPR001254">
    <property type="entry name" value="Trypsin_dom"/>
</dbReference>
<dbReference type="InterPro" id="IPR018114">
    <property type="entry name" value="TRYPSIN_HIS"/>
</dbReference>
<dbReference type="PANTHER" id="PTHR24260">
    <property type="match status" value="1"/>
</dbReference>
<dbReference type="Gene3D" id="2.40.10.10">
    <property type="entry name" value="Trypsin-like serine proteases"/>
    <property type="match status" value="1"/>
</dbReference>
<evidence type="ECO:0000256" key="5">
    <source>
        <dbReference type="PROSITE-ProRule" id="PRU00076"/>
    </source>
</evidence>
<dbReference type="InterPro" id="IPR036880">
    <property type="entry name" value="Kunitz_BPTI_sf"/>
</dbReference>
<sequence length="591" mass="67471">MLTYLFICTIIFSFSTQSDDCGRVFVSQSTNMIVGKGAKDVYKGEWPWHVPVFYDNSYICGSSLISEKHLLTAAHCLAHDENVENYFVLPGKFNLTNDEESNWINRTISKMIIHDEYNPDSAAFRSNSDIAILVMSSMVIFNDFIFPICLPNPDNKVNDFYGTVVGHGFNNNETEYENTPKSAVLHTIGSMQCIFKHKKYSITVSERSFCAINPIASPCRGDSGGGFFVRNNETEQFTIYGVVSQKNNLKKCSINDFTVFVDVTKFAYWIQSKILTKTLNFCEIQPSPCGPNSKCINFNENGFCSCEENFLGLPPNCKKPECISNYECPTDKTCVKNECIDLCQFSNCGENSECIVQNHKMTCKNQKEDFDEKLRQLEEKLKELSQNERNIDDFWDSDDEISISESLKMLEGLLNEIKTLEEILSKTDDILNSSIEITTMENTKNIQELKDTNIEETSQNEIQIEINPTTKAKFICHLPIRGGNCIVYEKKFFFNKFYGICAPFFGCGPNQNSFETQEECEELCMNTVNFCDLAPRRGSCNDKNTKWFFNSTEMKCQKFSYSGCNGNRNNFDDENSCMKACSHKVLEFNFK</sequence>
<keyword evidence="3" id="KW-1015">Disulfide bond</keyword>
<evidence type="ECO:0000256" key="2">
    <source>
        <dbReference type="ARBA" id="ARBA00022525"/>
    </source>
</evidence>
<gene>
    <name evidence="11" type="ORF">PVAND_017453</name>
</gene>
<dbReference type="InterPro" id="IPR020901">
    <property type="entry name" value="Prtase_inh_Kunz-CS"/>
</dbReference>
<accession>A0A9J6BJJ3</accession>
<feature type="coiled-coil region" evidence="6">
    <location>
        <begin position="360"/>
        <end position="430"/>
    </location>
</feature>
<dbReference type="InterPro" id="IPR009003">
    <property type="entry name" value="Peptidase_S1_PA"/>
</dbReference>
<dbReference type="InterPro" id="IPR051333">
    <property type="entry name" value="CLIP_Serine_Protease"/>
</dbReference>
<protein>
    <submittedName>
        <fullName evidence="11">Uncharacterized protein</fullName>
    </submittedName>
</protein>
<evidence type="ECO:0000256" key="3">
    <source>
        <dbReference type="ARBA" id="ARBA00023157"/>
    </source>
</evidence>
<dbReference type="Pfam" id="PF00089">
    <property type="entry name" value="Trypsin"/>
    <property type="match status" value="1"/>
</dbReference>
<evidence type="ECO:0000259" key="9">
    <source>
        <dbReference type="PROSITE" id="PS50240"/>
    </source>
</evidence>
<dbReference type="PROSITE" id="PS00280">
    <property type="entry name" value="BPTI_KUNITZ_1"/>
    <property type="match status" value="1"/>
</dbReference>
<evidence type="ECO:0000256" key="6">
    <source>
        <dbReference type="SAM" id="Coils"/>
    </source>
</evidence>
<feature type="domain" description="EGF-like" evidence="8">
    <location>
        <begin position="278"/>
        <end position="318"/>
    </location>
</feature>
<dbReference type="SUPFAM" id="SSF57362">
    <property type="entry name" value="BPTI-like"/>
    <property type="match status" value="2"/>
</dbReference>
<evidence type="ECO:0000256" key="4">
    <source>
        <dbReference type="ARBA" id="ARBA00024195"/>
    </source>
</evidence>
<comment type="caution">
    <text evidence="11">The sequence shown here is derived from an EMBL/GenBank/DDBJ whole genome shotgun (WGS) entry which is preliminary data.</text>
</comment>
<dbReference type="SUPFAM" id="SSF50494">
    <property type="entry name" value="Trypsin-like serine proteases"/>
    <property type="match status" value="1"/>
</dbReference>
<dbReference type="FunFam" id="2.40.10.10:FF:000068">
    <property type="entry name" value="transmembrane protease serine 2"/>
    <property type="match status" value="1"/>
</dbReference>
<dbReference type="PROSITE" id="PS50279">
    <property type="entry name" value="BPTI_KUNITZ_2"/>
    <property type="match status" value="2"/>
</dbReference>
<evidence type="ECO:0000259" key="8">
    <source>
        <dbReference type="PROSITE" id="PS50026"/>
    </source>
</evidence>
<reference evidence="11" key="1">
    <citation type="submission" date="2021-03" db="EMBL/GenBank/DDBJ databases">
        <title>Chromosome level genome of the anhydrobiotic midge Polypedilum vanderplanki.</title>
        <authorList>
            <person name="Yoshida Y."/>
            <person name="Kikawada T."/>
            <person name="Gusev O."/>
        </authorList>
    </citation>
    <scope>NUCLEOTIDE SEQUENCE</scope>
    <source>
        <strain evidence="11">NIAS01</strain>
        <tissue evidence="11">Whole body or cell culture</tissue>
    </source>
</reference>
<organism evidence="11 12">
    <name type="scientific">Polypedilum vanderplanki</name>
    <name type="common">Sleeping chironomid midge</name>
    <dbReference type="NCBI Taxonomy" id="319348"/>
    <lineage>
        <taxon>Eukaryota</taxon>
        <taxon>Metazoa</taxon>
        <taxon>Ecdysozoa</taxon>
        <taxon>Arthropoda</taxon>
        <taxon>Hexapoda</taxon>
        <taxon>Insecta</taxon>
        <taxon>Pterygota</taxon>
        <taxon>Neoptera</taxon>
        <taxon>Endopterygota</taxon>
        <taxon>Diptera</taxon>
        <taxon>Nematocera</taxon>
        <taxon>Chironomoidea</taxon>
        <taxon>Chironomidae</taxon>
        <taxon>Chironominae</taxon>
        <taxon>Polypedilum</taxon>
        <taxon>Polypedilum</taxon>
    </lineage>
</organism>
<dbReference type="PRINTS" id="PR00722">
    <property type="entry name" value="CHYMOTRYPSIN"/>
</dbReference>